<evidence type="ECO:0000313" key="1">
    <source>
        <dbReference type="EMBL" id="MDR6242237.1"/>
    </source>
</evidence>
<dbReference type="Proteomes" id="UP001185028">
    <property type="component" value="Unassembled WGS sequence"/>
</dbReference>
<name>A0ABU1ISL0_9BACL</name>
<gene>
    <name evidence="1" type="ORF">JOC58_000121</name>
</gene>
<dbReference type="EMBL" id="JAVDQH010000001">
    <property type="protein sequence ID" value="MDR6242237.1"/>
    <property type="molecule type" value="Genomic_DNA"/>
</dbReference>
<protein>
    <submittedName>
        <fullName evidence="1">Uncharacterized protein</fullName>
    </submittedName>
</protein>
<comment type="caution">
    <text evidence="1">The sequence shown here is derived from an EMBL/GenBank/DDBJ whole genome shotgun (WGS) entry which is preliminary data.</text>
</comment>
<proteinExistence type="predicted"/>
<accession>A0ABU1ISL0</accession>
<sequence length="139" mass="15721">MKLTPYEGVDAYIFGSKQAHINKAIGKAPVVEKDDIMEEIRETRGNITCTYIEKKLADVIIVKEDELQIGDIDIFNDADAVAKLEQTYTAIRNSKRTHVLFAELGLCLGGFTGKKVPEGRIAICFARERLDFYEIYLEM</sequence>
<dbReference type="RefSeq" id="WP_188774718.1">
    <property type="nucleotide sequence ID" value="NZ_BMMB01000003.1"/>
</dbReference>
<evidence type="ECO:0000313" key="2">
    <source>
        <dbReference type="Proteomes" id="UP001185028"/>
    </source>
</evidence>
<organism evidence="1 2">
    <name type="scientific">Paenibacillus hunanensis</name>
    <dbReference type="NCBI Taxonomy" id="539262"/>
    <lineage>
        <taxon>Bacteria</taxon>
        <taxon>Bacillati</taxon>
        <taxon>Bacillota</taxon>
        <taxon>Bacilli</taxon>
        <taxon>Bacillales</taxon>
        <taxon>Paenibacillaceae</taxon>
        <taxon>Paenibacillus</taxon>
    </lineage>
</organism>
<reference evidence="1 2" key="1">
    <citation type="submission" date="2023-07" db="EMBL/GenBank/DDBJ databases">
        <title>Genomic Encyclopedia of Type Strains, Phase IV (KMG-IV): sequencing the most valuable type-strain genomes for metagenomic binning, comparative biology and taxonomic classification.</title>
        <authorList>
            <person name="Goeker M."/>
        </authorList>
    </citation>
    <scope>NUCLEOTIDE SEQUENCE [LARGE SCALE GENOMIC DNA]</scope>
    <source>
        <strain evidence="1 2">DSM 22170</strain>
    </source>
</reference>
<keyword evidence="2" id="KW-1185">Reference proteome</keyword>